<evidence type="ECO:0000256" key="1">
    <source>
        <dbReference type="SAM" id="Phobius"/>
    </source>
</evidence>
<keyword evidence="3" id="KW-1185">Reference proteome</keyword>
<accession>D2R1U7</accession>
<name>D2R1U7_PIRSD</name>
<gene>
    <name evidence="2" type="ordered locus">Psta_2142</name>
</gene>
<dbReference type="AlphaFoldDB" id="D2R1U7"/>
<dbReference type="EMBL" id="CP001848">
    <property type="protein sequence ID" value="ADB16816.1"/>
    <property type="molecule type" value="Genomic_DNA"/>
</dbReference>
<evidence type="ECO:0000313" key="2">
    <source>
        <dbReference type="EMBL" id="ADB16816.1"/>
    </source>
</evidence>
<protein>
    <recommendedName>
        <fullName evidence="4">Prepilin-type N-terminal cleavage/methylation domain-containing protein</fullName>
    </recommendedName>
</protein>
<evidence type="ECO:0000313" key="3">
    <source>
        <dbReference type="Proteomes" id="UP000001887"/>
    </source>
</evidence>
<sequence precursor="true">MNDSRSKQNLALPRKYRQSAGKSLVELIVVMSILSFILMQVSTMMVVLLRLNGQIATQQSELLAESQFIERFQNDVRGAVALSVEKDCQLQLADGRRVAYFEQETQMVREVSVDGKVVHRDGFSLGLLRPPVFERQQQGVGVLLKLSYSVGRGSSSKESFEVDHELIVAAGYYAGLTTLPSVSQEVMP</sequence>
<keyword evidence="1" id="KW-1133">Transmembrane helix</keyword>
<dbReference type="KEGG" id="psl:Psta_2142"/>
<dbReference type="HOGENOM" id="CLU_1439857_0_0_0"/>
<dbReference type="STRING" id="530564.Psta_2142"/>
<keyword evidence="1" id="KW-0812">Transmembrane</keyword>
<reference evidence="2 3" key="1">
    <citation type="journal article" date="2009" name="Stand. Genomic Sci.">
        <title>Complete genome sequence of Pirellula staleyi type strain (ATCC 27377).</title>
        <authorList>
            <person name="Clum A."/>
            <person name="Tindall B.J."/>
            <person name="Sikorski J."/>
            <person name="Ivanova N."/>
            <person name="Mavrommatis K."/>
            <person name="Lucas S."/>
            <person name="Glavina del Rio T."/>
            <person name="Nolan M."/>
            <person name="Chen F."/>
            <person name="Tice H."/>
            <person name="Pitluck S."/>
            <person name="Cheng J.F."/>
            <person name="Chertkov O."/>
            <person name="Brettin T."/>
            <person name="Han C."/>
            <person name="Detter J.C."/>
            <person name="Kuske C."/>
            <person name="Bruce D."/>
            <person name="Goodwin L."/>
            <person name="Ovchinikova G."/>
            <person name="Pati A."/>
            <person name="Mikhailova N."/>
            <person name="Chen A."/>
            <person name="Palaniappan K."/>
            <person name="Land M."/>
            <person name="Hauser L."/>
            <person name="Chang Y.J."/>
            <person name="Jeffries C.D."/>
            <person name="Chain P."/>
            <person name="Rohde M."/>
            <person name="Goker M."/>
            <person name="Bristow J."/>
            <person name="Eisen J.A."/>
            <person name="Markowitz V."/>
            <person name="Hugenholtz P."/>
            <person name="Kyrpides N.C."/>
            <person name="Klenk H.P."/>
            <person name="Lapidus A."/>
        </authorList>
    </citation>
    <scope>NUCLEOTIDE SEQUENCE [LARGE SCALE GENOMIC DNA]</scope>
    <source>
        <strain evidence="3">ATCC 27377 / DSM 6068 / ICPB 4128</strain>
    </source>
</reference>
<proteinExistence type="predicted"/>
<feature type="transmembrane region" description="Helical" evidence="1">
    <location>
        <begin position="24"/>
        <end position="49"/>
    </location>
</feature>
<keyword evidence="1" id="KW-0472">Membrane</keyword>
<organism evidence="2 3">
    <name type="scientific">Pirellula staleyi (strain ATCC 27377 / DSM 6068 / ICPB 4128)</name>
    <name type="common">Pirella staleyi</name>
    <dbReference type="NCBI Taxonomy" id="530564"/>
    <lineage>
        <taxon>Bacteria</taxon>
        <taxon>Pseudomonadati</taxon>
        <taxon>Planctomycetota</taxon>
        <taxon>Planctomycetia</taxon>
        <taxon>Pirellulales</taxon>
        <taxon>Pirellulaceae</taxon>
        <taxon>Pirellula</taxon>
    </lineage>
</organism>
<dbReference type="Proteomes" id="UP000001887">
    <property type="component" value="Chromosome"/>
</dbReference>
<evidence type="ECO:0008006" key="4">
    <source>
        <dbReference type="Google" id="ProtNLM"/>
    </source>
</evidence>